<evidence type="ECO:0000313" key="2">
    <source>
        <dbReference type="RefSeq" id="XP_028153505.1"/>
    </source>
</evidence>
<accession>A0A6P7HCI5</accession>
<dbReference type="RefSeq" id="XP_028153505.1">
    <property type="nucleotide sequence ID" value="XM_028297704.1"/>
</dbReference>
<name>A0A6P7HCI5_DIAVI</name>
<dbReference type="PANTHER" id="PTHR47326">
    <property type="entry name" value="TRANSPOSABLE ELEMENT TC3 TRANSPOSASE-LIKE PROTEIN"/>
    <property type="match status" value="1"/>
</dbReference>
<feature type="non-terminal residue" evidence="2">
    <location>
        <position position="107"/>
    </location>
</feature>
<dbReference type="Pfam" id="PF16087">
    <property type="entry name" value="DUF4817"/>
    <property type="match status" value="1"/>
</dbReference>
<organism evidence="2">
    <name type="scientific">Diabrotica virgifera virgifera</name>
    <name type="common">western corn rootworm</name>
    <dbReference type="NCBI Taxonomy" id="50390"/>
    <lineage>
        <taxon>Eukaryota</taxon>
        <taxon>Metazoa</taxon>
        <taxon>Ecdysozoa</taxon>
        <taxon>Arthropoda</taxon>
        <taxon>Hexapoda</taxon>
        <taxon>Insecta</taxon>
        <taxon>Pterygota</taxon>
        <taxon>Neoptera</taxon>
        <taxon>Endopterygota</taxon>
        <taxon>Coleoptera</taxon>
        <taxon>Polyphaga</taxon>
        <taxon>Cucujiformia</taxon>
        <taxon>Chrysomeloidea</taxon>
        <taxon>Chrysomelidae</taxon>
        <taxon>Galerucinae</taxon>
        <taxon>Diabroticina</taxon>
        <taxon>Diabroticites</taxon>
        <taxon>Diabrotica</taxon>
    </lineage>
</organism>
<proteinExistence type="predicted"/>
<dbReference type="InParanoid" id="A0A6P7HCI5"/>
<protein>
    <submittedName>
        <fullName evidence="2">Uncharacterized protein LOC114346973</fullName>
    </submittedName>
</protein>
<dbReference type="InterPro" id="IPR032135">
    <property type="entry name" value="DUF4817"/>
</dbReference>
<reference evidence="2" key="1">
    <citation type="submission" date="2025-08" db="UniProtKB">
        <authorList>
            <consortium name="RefSeq"/>
        </authorList>
    </citation>
    <scope>IDENTIFICATION</scope>
    <source>
        <tissue evidence="2">Whole insect</tissue>
    </source>
</reference>
<dbReference type="AlphaFoldDB" id="A0A6P7HCI5"/>
<feature type="domain" description="DUF4817" evidence="1">
    <location>
        <begin position="4"/>
        <end position="57"/>
    </location>
</feature>
<evidence type="ECO:0000259" key="1">
    <source>
        <dbReference type="Pfam" id="PF16087"/>
    </source>
</evidence>
<gene>
    <name evidence="2" type="primary">LOC114346973</name>
</gene>
<sequence length="107" mass="12669">MNFTVDEMVDMIWILGECNKNALLSVRVHHERFPGRRQPTTSSFERLKDRFNRTGSVRYEKHERTKSTVTEENEIDVLLAVTEDPHTSIRNISKEKELTYYSVQRLL</sequence>
<dbReference type="PANTHER" id="PTHR47326:SF1">
    <property type="entry name" value="HTH PSQ-TYPE DOMAIN-CONTAINING PROTEIN"/>
    <property type="match status" value="1"/>
</dbReference>